<name>A0A0H2R588_9AGAM</name>
<accession>A0A0H2R588</accession>
<sequence length="228" mass="25435">MPVIALRTESPSMASYPSPPNQARTTEENQEIDKNSGAGSPGITDLRSESESVEQGRQLLIENGEKKERYLTIFKVIMGISMFLAFTTFSLIRLSTSYSIPDTQTSTSWKVMNLCWFSSLVLSVASAANTRLGITIVLHQSDFLLPPVHPRHRILRAWYGSSPELLLMFAWFLFLIGAWAFTYATHQGIFTQIIVATLNLVTFVPIVILVMYAIVTNACCPSLQLKPQ</sequence>
<keyword evidence="4" id="KW-1185">Reference proteome</keyword>
<feature type="transmembrane region" description="Helical" evidence="2">
    <location>
        <begin position="158"/>
        <end position="181"/>
    </location>
</feature>
<evidence type="ECO:0000256" key="2">
    <source>
        <dbReference type="SAM" id="Phobius"/>
    </source>
</evidence>
<keyword evidence="2" id="KW-1133">Transmembrane helix</keyword>
<keyword evidence="2" id="KW-0812">Transmembrane</keyword>
<gene>
    <name evidence="3" type="ORF">SCHPADRAFT_945622</name>
</gene>
<dbReference type="InParanoid" id="A0A0H2R588"/>
<feature type="transmembrane region" description="Helical" evidence="2">
    <location>
        <begin position="114"/>
        <end position="138"/>
    </location>
</feature>
<dbReference type="AlphaFoldDB" id="A0A0H2R588"/>
<evidence type="ECO:0000313" key="3">
    <source>
        <dbReference type="EMBL" id="KLO07009.1"/>
    </source>
</evidence>
<evidence type="ECO:0000256" key="1">
    <source>
        <dbReference type="SAM" id="MobiDB-lite"/>
    </source>
</evidence>
<feature type="region of interest" description="Disordered" evidence="1">
    <location>
        <begin position="1"/>
        <end position="51"/>
    </location>
</feature>
<reference evidence="3 4" key="1">
    <citation type="submission" date="2015-04" db="EMBL/GenBank/DDBJ databases">
        <title>Complete genome sequence of Schizopora paradoxa KUC8140, a cosmopolitan wood degrader in East Asia.</title>
        <authorList>
            <consortium name="DOE Joint Genome Institute"/>
            <person name="Min B."/>
            <person name="Park H."/>
            <person name="Jang Y."/>
            <person name="Kim J.-J."/>
            <person name="Kim K.H."/>
            <person name="Pangilinan J."/>
            <person name="Lipzen A."/>
            <person name="Riley R."/>
            <person name="Grigoriev I.V."/>
            <person name="Spatafora J.W."/>
            <person name="Choi I.-G."/>
        </authorList>
    </citation>
    <scope>NUCLEOTIDE SEQUENCE [LARGE SCALE GENOMIC DNA]</scope>
    <source>
        <strain evidence="3 4">KUC8140</strain>
    </source>
</reference>
<evidence type="ECO:0000313" key="4">
    <source>
        <dbReference type="Proteomes" id="UP000053477"/>
    </source>
</evidence>
<dbReference type="EMBL" id="KQ086166">
    <property type="protein sequence ID" value="KLO07009.1"/>
    <property type="molecule type" value="Genomic_DNA"/>
</dbReference>
<protein>
    <submittedName>
        <fullName evidence="3">Uncharacterized protein</fullName>
    </submittedName>
</protein>
<proteinExistence type="predicted"/>
<keyword evidence="2" id="KW-0472">Membrane</keyword>
<feature type="compositionally biased region" description="Basic and acidic residues" evidence="1">
    <location>
        <begin position="25"/>
        <end position="34"/>
    </location>
</feature>
<feature type="transmembrane region" description="Helical" evidence="2">
    <location>
        <begin position="193"/>
        <end position="215"/>
    </location>
</feature>
<dbReference type="Proteomes" id="UP000053477">
    <property type="component" value="Unassembled WGS sequence"/>
</dbReference>
<feature type="transmembrane region" description="Helical" evidence="2">
    <location>
        <begin position="73"/>
        <end position="94"/>
    </location>
</feature>
<organism evidence="3 4">
    <name type="scientific">Schizopora paradoxa</name>
    <dbReference type="NCBI Taxonomy" id="27342"/>
    <lineage>
        <taxon>Eukaryota</taxon>
        <taxon>Fungi</taxon>
        <taxon>Dikarya</taxon>
        <taxon>Basidiomycota</taxon>
        <taxon>Agaricomycotina</taxon>
        <taxon>Agaricomycetes</taxon>
        <taxon>Hymenochaetales</taxon>
        <taxon>Schizoporaceae</taxon>
        <taxon>Schizopora</taxon>
    </lineage>
</organism>